<evidence type="ECO:0000313" key="1">
    <source>
        <dbReference type="EMBL" id="ERE19232.1"/>
    </source>
</evidence>
<name>A0ABP2XTH3_9NEIS</name>
<organism evidence="1 2">
    <name type="scientific">Pseudogulbenkiania ferrooxidans EGD-HP2</name>
    <dbReference type="NCBI Taxonomy" id="1388764"/>
    <lineage>
        <taxon>Bacteria</taxon>
        <taxon>Pseudomonadati</taxon>
        <taxon>Pseudomonadota</taxon>
        <taxon>Betaproteobacteria</taxon>
        <taxon>Neisseriales</taxon>
        <taxon>Chromobacteriaceae</taxon>
        <taxon>Pseudogulbenkiania</taxon>
    </lineage>
</organism>
<accession>A0ABP2XTH3</accession>
<dbReference type="Proteomes" id="UP000016426">
    <property type="component" value="Unassembled WGS sequence"/>
</dbReference>
<dbReference type="EMBL" id="AVPH01000036">
    <property type="protein sequence ID" value="ERE19232.1"/>
    <property type="molecule type" value="Genomic_DNA"/>
</dbReference>
<evidence type="ECO:0000313" key="2">
    <source>
        <dbReference type="Proteomes" id="UP000016426"/>
    </source>
</evidence>
<sequence>MIFHFIFFKERSHHLHPQAFPAIFNTMKFPENWKNSLFFQKSSKRDNFSAALA</sequence>
<comment type="caution">
    <text evidence="1">The sequence shown here is derived from an EMBL/GenBank/DDBJ whole genome shotgun (WGS) entry which is preliminary data.</text>
</comment>
<keyword evidence="2" id="KW-1185">Reference proteome</keyword>
<protein>
    <submittedName>
        <fullName evidence="1">Uncharacterized protein</fullName>
    </submittedName>
</protein>
<gene>
    <name evidence="1" type="ORF">O166_20575</name>
</gene>
<proteinExistence type="predicted"/>
<reference evidence="1 2" key="1">
    <citation type="journal article" date="2013" name="Genome Announc.">
        <title>Genome Sequence of the Pigment-Producing Bacterium Pseudogulbenkiania ferrooxidans, Isolated from Loktak Lake.</title>
        <authorList>
            <person name="Puranik S."/>
            <person name="Talkal R."/>
            <person name="Qureshi A."/>
            <person name="Khardenavis A."/>
            <person name="Kapley A."/>
            <person name="Purohit H.J."/>
        </authorList>
    </citation>
    <scope>NUCLEOTIDE SEQUENCE [LARGE SCALE GENOMIC DNA]</scope>
    <source>
        <strain evidence="1 2">EGD-HP2</strain>
    </source>
</reference>